<dbReference type="InterPro" id="IPR002750">
    <property type="entry name" value="CobE/GbiG_C"/>
</dbReference>
<protein>
    <submittedName>
        <fullName evidence="2">Cobalamin biosynthesis protein CbiG</fullName>
    </submittedName>
</protein>
<proteinExistence type="predicted"/>
<name>A0A6A8ADN2_9HYPH</name>
<evidence type="ECO:0000313" key="3">
    <source>
        <dbReference type="Proteomes" id="UP000435138"/>
    </source>
</evidence>
<dbReference type="EMBL" id="WIXI01000046">
    <property type="protein sequence ID" value="MQY48028.1"/>
    <property type="molecule type" value="Genomic_DNA"/>
</dbReference>
<evidence type="ECO:0000313" key="2">
    <source>
        <dbReference type="EMBL" id="MQY48028.1"/>
    </source>
</evidence>
<organism evidence="2 3">
    <name type="scientific">Endobacterium cereale</name>
    <dbReference type="NCBI Taxonomy" id="2663029"/>
    <lineage>
        <taxon>Bacteria</taxon>
        <taxon>Pseudomonadati</taxon>
        <taxon>Pseudomonadota</taxon>
        <taxon>Alphaproteobacteria</taxon>
        <taxon>Hyphomicrobiales</taxon>
        <taxon>Rhizobiaceae</taxon>
        <taxon>Endobacterium</taxon>
    </lineage>
</organism>
<dbReference type="Proteomes" id="UP000435138">
    <property type="component" value="Unassembled WGS sequence"/>
</dbReference>
<keyword evidence="3" id="KW-1185">Reference proteome</keyword>
<gene>
    <name evidence="2" type="ORF">GAO09_18485</name>
</gene>
<sequence>MVAGIGCRRDTPAETILSVLAEALEKTRLAEQKPDLLATGVIKANEAGIIKAAERLDIPIAVVEQAALEAVAPRTLTVSEMSLAHAGTPSLCEAAALAAAGERAVLAAPRYVRDGVTCAIAVADTETGKT</sequence>
<evidence type="ECO:0000259" key="1">
    <source>
        <dbReference type="Pfam" id="PF01890"/>
    </source>
</evidence>
<feature type="domain" description="CobE/GbiG C-terminal" evidence="1">
    <location>
        <begin position="2"/>
        <end position="121"/>
    </location>
</feature>
<dbReference type="PANTHER" id="PTHR37477">
    <property type="entry name" value="COBALT-PRECORRIN-5A HYDROLASE"/>
    <property type="match status" value="1"/>
</dbReference>
<dbReference type="InterPro" id="IPR052553">
    <property type="entry name" value="CbiG_hydrolase"/>
</dbReference>
<comment type="caution">
    <text evidence="2">The sequence shown here is derived from an EMBL/GenBank/DDBJ whole genome shotgun (WGS) entry which is preliminary data.</text>
</comment>
<dbReference type="SUPFAM" id="SSF159664">
    <property type="entry name" value="CobE/GbiG C-terminal domain-like"/>
    <property type="match status" value="1"/>
</dbReference>
<dbReference type="Pfam" id="PF01890">
    <property type="entry name" value="CbiG_C"/>
    <property type="match status" value="1"/>
</dbReference>
<reference evidence="2 3" key="1">
    <citation type="submission" date="2019-11" db="EMBL/GenBank/DDBJ databases">
        <title>Genome analysis of Rhizobacterium cereale a novel genus and species isolated from maize roots in North Spain.</title>
        <authorList>
            <person name="Menendez E."/>
            <person name="Flores-Felix J.D."/>
            <person name="Ramirez-Bahena M.-H."/>
            <person name="Igual J.M."/>
            <person name="Garcia-Fraile P."/>
            <person name="Peix A."/>
            <person name="Velazquez E."/>
        </authorList>
    </citation>
    <scope>NUCLEOTIDE SEQUENCE [LARGE SCALE GENOMIC DNA]</scope>
    <source>
        <strain evidence="2 3">RZME27</strain>
    </source>
</reference>
<accession>A0A6A8ADN2</accession>
<dbReference type="InterPro" id="IPR036518">
    <property type="entry name" value="CobE/GbiG_C_sf"/>
</dbReference>
<dbReference type="PANTHER" id="PTHR37477:SF1">
    <property type="entry name" value="COBALT-PRECORRIN-5A HYDROLASE"/>
    <property type="match status" value="1"/>
</dbReference>
<dbReference type="GO" id="GO:0009236">
    <property type="term" value="P:cobalamin biosynthetic process"/>
    <property type="evidence" value="ECO:0007669"/>
    <property type="project" value="InterPro"/>
</dbReference>
<dbReference type="AlphaFoldDB" id="A0A6A8ADN2"/>
<dbReference type="Gene3D" id="3.30.420.180">
    <property type="entry name" value="CobE/GbiG C-terminal domain"/>
    <property type="match status" value="1"/>
</dbReference>